<dbReference type="AlphaFoldDB" id="A0A7R9FJL9"/>
<name>A0A7R9FJL9_9NEOP</name>
<evidence type="ECO:0000256" key="1">
    <source>
        <dbReference type="SAM" id="MobiDB-lite"/>
    </source>
</evidence>
<reference evidence="2" key="1">
    <citation type="submission" date="2020-11" db="EMBL/GenBank/DDBJ databases">
        <authorList>
            <person name="Tran Van P."/>
        </authorList>
    </citation>
    <scope>NUCLEOTIDE SEQUENCE</scope>
</reference>
<organism evidence="2">
    <name type="scientific">Timema tahoe</name>
    <dbReference type="NCBI Taxonomy" id="61484"/>
    <lineage>
        <taxon>Eukaryota</taxon>
        <taxon>Metazoa</taxon>
        <taxon>Ecdysozoa</taxon>
        <taxon>Arthropoda</taxon>
        <taxon>Hexapoda</taxon>
        <taxon>Insecta</taxon>
        <taxon>Pterygota</taxon>
        <taxon>Neoptera</taxon>
        <taxon>Polyneoptera</taxon>
        <taxon>Phasmatodea</taxon>
        <taxon>Timematodea</taxon>
        <taxon>Timematoidea</taxon>
        <taxon>Timematidae</taxon>
        <taxon>Timema</taxon>
    </lineage>
</organism>
<gene>
    <name evidence="2" type="ORF">TTEB3V08_LOCUS2891</name>
</gene>
<proteinExistence type="predicted"/>
<sequence length="381" mass="42465">MKNVSFGPGSGGHETSTSINISDQAFEMSEDTPHIDIPNELSSTITDSPSCTSSNGGEQSGMETNHQVDPTTPLTPKKILEKISPISQIPKVITIYFPSVSPVDLTGRPDGGVLKLDRTRYRHDPYARYTGTSVKLPIYRTLVIKKPQHAVDESEIPVHALVDRNKHNKSIYGEQHVDLRESCIKRDNDDVNKLQAWLDLHDPSSTETTVIVSRYWSNRGNCSTSQCSCKKSGLACTQLCKVCEGLTCLNTEHEEEEPMLIDPEGLIEGDSINFEGDDPFSFEAVDKLDNSLQTEFLDLKYDCEAKIIFKQSGYELVWDRHELSPCTGIYVPPKRTFRGEEMLMVSALFGVPIYQRDGIAHKNVKEIYAQSTGMALCTGRL</sequence>
<feature type="region of interest" description="Disordered" evidence="1">
    <location>
        <begin position="33"/>
        <end position="74"/>
    </location>
</feature>
<protein>
    <submittedName>
        <fullName evidence="2">Uncharacterized protein</fullName>
    </submittedName>
</protein>
<feature type="compositionally biased region" description="Polar residues" evidence="1">
    <location>
        <begin position="40"/>
        <end position="74"/>
    </location>
</feature>
<evidence type="ECO:0000313" key="2">
    <source>
        <dbReference type="EMBL" id="CAD7454797.1"/>
    </source>
</evidence>
<dbReference type="EMBL" id="OE000718">
    <property type="protein sequence ID" value="CAD7454797.1"/>
    <property type="molecule type" value="Genomic_DNA"/>
</dbReference>
<accession>A0A7R9FJL9</accession>